<keyword evidence="4" id="KW-1185">Reference proteome</keyword>
<dbReference type="EMBL" id="JABKAU010000093">
    <property type="protein sequence ID" value="NVO33525.1"/>
    <property type="molecule type" value="Genomic_DNA"/>
</dbReference>
<dbReference type="GO" id="GO:0003676">
    <property type="term" value="F:nucleic acid binding"/>
    <property type="evidence" value="ECO:0007669"/>
    <property type="project" value="InterPro"/>
</dbReference>
<gene>
    <name evidence="3" type="ORF">HW554_20190</name>
</gene>
<dbReference type="Gene3D" id="3.30.420.10">
    <property type="entry name" value="Ribonuclease H-like superfamily/Ribonuclease H"/>
    <property type="match status" value="1"/>
</dbReference>
<organism evidence="3 4">
    <name type="scientific">Hymenobacter lapidiphilus</name>
    <dbReference type="NCBI Taxonomy" id="2608003"/>
    <lineage>
        <taxon>Bacteria</taxon>
        <taxon>Pseudomonadati</taxon>
        <taxon>Bacteroidota</taxon>
        <taxon>Cytophagia</taxon>
        <taxon>Cytophagales</taxon>
        <taxon>Hymenobacteraceae</taxon>
        <taxon>Hymenobacter</taxon>
    </lineage>
</organism>
<protein>
    <submittedName>
        <fullName evidence="3">IS630 family transposase</fullName>
    </submittedName>
</protein>
<feature type="domain" description="Tc1-like transposase DDE" evidence="2">
    <location>
        <begin position="67"/>
        <end position="200"/>
    </location>
</feature>
<feature type="region of interest" description="Disordered" evidence="1">
    <location>
        <begin position="59"/>
        <end position="78"/>
    </location>
</feature>
<name>A0A7Y7U8F4_9BACT</name>
<accession>A0A7Y7U8F4</accession>
<dbReference type="AlphaFoldDB" id="A0A7Y7U8F4"/>
<evidence type="ECO:0000256" key="1">
    <source>
        <dbReference type="SAM" id="MobiDB-lite"/>
    </source>
</evidence>
<sequence>MQPHRQQHWCLGAMNAAFVARMEDVLAVYERPYEPQFPVVCFDERPCVLHAQPVEPLPPVPAQPATGEQLAKAGRPRRESSTYVRQGTACLLAAFEPGTGQRLVEVSARRTGADYCRFLQRLASAYPQAEKIVLVQDNLNTHTDAVFYQHLPAQEARALAARFELHYTPKNASWLNMVELELSAIARQCLHQRIPTLEQLTAHVAACVAERNAARVTVKWQFTLEKARVKLDRHYQKIRATNLSD</sequence>
<evidence type="ECO:0000259" key="2">
    <source>
        <dbReference type="Pfam" id="PF13358"/>
    </source>
</evidence>
<reference evidence="3 4" key="1">
    <citation type="submission" date="2020-05" db="EMBL/GenBank/DDBJ databases">
        <title>Hymenobacter terrestris sp. nov. and Hymenobacter lapidiphilus sp. nov., isolated from regoliths in Antarctica.</title>
        <authorList>
            <person name="Sedlacek I."/>
            <person name="Pantucek R."/>
            <person name="Zeman M."/>
            <person name="Holochova P."/>
            <person name="Kralova S."/>
            <person name="Stankova E."/>
            <person name="Sedo O."/>
            <person name="Micenkova L."/>
            <person name="Svec P."/>
            <person name="Gupta V."/>
            <person name="Sood U."/>
            <person name="Korpole U.S."/>
            <person name="Lal R."/>
        </authorList>
    </citation>
    <scope>NUCLEOTIDE SEQUENCE [LARGE SCALE GENOMIC DNA]</scope>
    <source>
        <strain evidence="3 4">P5342</strain>
    </source>
</reference>
<evidence type="ECO:0000313" key="3">
    <source>
        <dbReference type="EMBL" id="NVO33525.1"/>
    </source>
</evidence>
<dbReference type="Pfam" id="PF13358">
    <property type="entry name" value="DDE_3"/>
    <property type="match status" value="1"/>
</dbReference>
<dbReference type="InterPro" id="IPR036397">
    <property type="entry name" value="RNaseH_sf"/>
</dbReference>
<dbReference type="InterPro" id="IPR047655">
    <property type="entry name" value="Transpos_IS630-like"/>
</dbReference>
<proteinExistence type="predicted"/>
<comment type="caution">
    <text evidence="3">The sequence shown here is derived from an EMBL/GenBank/DDBJ whole genome shotgun (WGS) entry which is preliminary data.</text>
</comment>
<dbReference type="Proteomes" id="UP000565521">
    <property type="component" value="Unassembled WGS sequence"/>
</dbReference>
<dbReference type="NCBIfam" id="NF033545">
    <property type="entry name" value="transpos_IS630"/>
    <property type="match status" value="1"/>
</dbReference>
<evidence type="ECO:0000313" key="4">
    <source>
        <dbReference type="Proteomes" id="UP000565521"/>
    </source>
</evidence>
<dbReference type="InterPro" id="IPR038717">
    <property type="entry name" value="Tc1-like_DDE_dom"/>
</dbReference>